<reference evidence="2" key="1">
    <citation type="journal article" date="2014" name="Int. J. Syst. Evol. Microbiol.">
        <title>Complete genome sequence of Corynebacterium casei LMG S-19264T (=DSM 44701T), isolated from a smear-ripened cheese.</title>
        <authorList>
            <consortium name="US DOE Joint Genome Institute (JGI-PGF)"/>
            <person name="Walter F."/>
            <person name="Albersmeier A."/>
            <person name="Kalinowski J."/>
            <person name="Ruckert C."/>
        </authorList>
    </citation>
    <scope>NUCLEOTIDE SEQUENCE</scope>
    <source>
        <strain evidence="2">JCM 4403</strain>
    </source>
</reference>
<dbReference type="AlphaFoldDB" id="A0A918EXR8"/>
<dbReference type="EMBL" id="BMTU01000007">
    <property type="protein sequence ID" value="GGQ88130.1"/>
    <property type="molecule type" value="Genomic_DNA"/>
</dbReference>
<dbReference type="Pfam" id="PF24736">
    <property type="entry name" value="DUF7687"/>
    <property type="match status" value="1"/>
</dbReference>
<keyword evidence="3" id="KW-1185">Reference proteome</keyword>
<gene>
    <name evidence="2" type="ORF">GCM10010280_38860</name>
</gene>
<proteinExistence type="predicted"/>
<dbReference type="InterPro" id="IPR056104">
    <property type="entry name" value="DUF7687"/>
</dbReference>
<protein>
    <recommendedName>
        <fullName evidence="1">DUF7687 domain-containing protein</fullName>
    </recommendedName>
</protein>
<feature type="domain" description="DUF7687" evidence="1">
    <location>
        <begin position="70"/>
        <end position="250"/>
    </location>
</feature>
<organism evidence="2 3">
    <name type="scientific">Streptomyces pilosus</name>
    <dbReference type="NCBI Taxonomy" id="28893"/>
    <lineage>
        <taxon>Bacteria</taxon>
        <taxon>Bacillati</taxon>
        <taxon>Actinomycetota</taxon>
        <taxon>Actinomycetes</taxon>
        <taxon>Kitasatosporales</taxon>
        <taxon>Streptomycetaceae</taxon>
        <taxon>Streptomyces</taxon>
    </lineage>
</organism>
<evidence type="ECO:0000313" key="3">
    <source>
        <dbReference type="Proteomes" id="UP000656732"/>
    </source>
</evidence>
<evidence type="ECO:0000313" key="2">
    <source>
        <dbReference type="EMBL" id="GGQ88130.1"/>
    </source>
</evidence>
<dbReference type="Proteomes" id="UP000656732">
    <property type="component" value="Unassembled WGS sequence"/>
</dbReference>
<comment type="caution">
    <text evidence="2">The sequence shown here is derived from an EMBL/GenBank/DDBJ whole genome shotgun (WGS) entry which is preliminary data.</text>
</comment>
<evidence type="ECO:0000259" key="1">
    <source>
        <dbReference type="Pfam" id="PF24736"/>
    </source>
</evidence>
<sequence length="276" mass="30914">MLADQISARSRYAEGISPSQIIPVLKSVKSSAADGLIGYLNRNPENLGQLSRYWAKRREVSETLLSLMRSEEEAKGDYIAMSDRALESYGVRIEGYHRSSKVLVNTVDAVLNEECAKAKVDVNTSPQSRAAIISDEHIWVSPRRLDGAMPALLNPIALWEIKEYWGVTNGGSKMSDAIYELQLVGVELRTFEDEVGIHVNHYAIIDGRDQWNSRKSDLRRAVDLLYSGLLDELIVGREVLTEWPRVVRECCALTRSSYRVPQPPSAAHDTLFPGLQ</sequence>
<reference evidence="2" key="2">
    <citation type="submission" date="2020-09" db="EMBL/GenBank/DDBJ databases">
        <authorList>
            <person name="Sun Q."/>
            <person name="Ohkuma M."/>
        </authorList>
    </citation>
    <scope>NUCLEOTIDE SEQUENCE</scope>
    <source>
        <strain evidence="2">JCM 4403</strain>
    </source>
</reference>
<name>A0A918EXR8_9ACTN</name>
<accession>A0A918EXR8</accession>